<dbReference type="InterPro" id="IPR038377">
    <property type="entry name" value="Na/Glc_symporter_sf"/>
</dbReference>
<keyword evidence="14" id="KW-1185">Reference proteome</keyword>
<evidence type="ECO:0000256" key="9">
    <source>
        <dbReference type="ARBA" id="ARBA00023136"/>
    </source>
</evidence>
<dbReference type="EMBL" id="RJJD01000008">
    <property type="protein sequence ID" value="RNI25886.1"/>
    <property type="molecule type" value="Genomic_DNA"/>
</dbReference>
<evidence type="ECO:0000313" key="13">
    <source>
        <dbReference type="EMBL" id="RNI25886.1"/>
    </source>
</evidence>
<organism evidence="13 14">
    <name type="scientific">Rufibacter latericius</name>
    <dbReference type="NCBI Taxonomy" id="2487040"/>
    <lineage>
        <taxon>Bacteria</taxon>
        <taxon>Pseudomonadati</taxon>
        <taxon>Bacteroidota</taxon>
        <taxon>Cytophagia</taxon>
        <taxon>Cytophagales</taxon>
        <taxon>Hymenobacteraceae</taxon>
        <taxon>Rufibacter</taxon>
    </lineage>
</organism>
<sequence length="490" mass="55190">MSSTLILGIIAAYFCILIFISFLTSKKGESTDSFFLANRQSPWYVVAFGMIGTSLSGVTFISVPGMVENAQFSYLQLILGNMLGYFVVALVLMPLYYRLNLVSIYTYLEQRFGYWSYKTGAGFFLLSRTLGAALRLYLVTGVLQLAVFDNLGVPFEVTVIITIGLIWVYTFRGGMKTIIWTDTFQTLAMLICVGITIITISQDLNLSFDGMVNTISESKFSQVFFWDVKDPRYFFKQFFSGFFISIVMVGLDQDMMQKNLSCKNLKEAQKNMFSFTVIILFVNILFLSLGALLYLYGEANGIGLPEKGDNVFPFLALNYFSAFMGIVFILGITAITYASADSALTALTTSFCVDFLDFKNKPEEQRIRLKNWVHLGFSVTMAIVIVIFKIVNDESVVQAVFKVAGYTYGPLLGLYSFGVFTNRPVRDSLVPLICVLAPILTYIISLNSVDWFWGYEFGFEVLILNGFLTFMGLYSVSRKRTEFVDVTESY</sequence>
<comment type="similarity">
    <text evidence="2 11">Belongs to the sodium:solute symporter (SSF) (TC 2.A.21) family.</text>
</comment>
<keyword evidence="3" id="KW-0813">Transport</keyword>
<dbReference type="Gene3D" id="1.20.1730.10">
    <property type="entry name" value="Sodium/glucose cotransporter"/>
    <property type="match status" value="1"/>
</dbReference>
<dbReference type="Pfam" id="PF00474">
    <property type="entry name" value="SSF"/>
    <property type="match status" value="1"/>
</dbReference>
<feature type="transmembrane region" description="Helical" evidence="12">
    <location>
        <begin position="372"/>
        <end position="391"/>
    </location>
</feature>
<evidence type="ECO:0000256" key="3">
    <source>
        <dbReference type="ARBA" id="ARBA00022448"/>
    </source>
</evidence>
<dbReference type="PANTHER" id="PTHR42985:SF47">
    <property type="entry name" value="INTEGRAL MEMBRANE TRANSPORT PROTEIN"/>
    <property type="match status" value="1"/>
</dbReference>
<feature type="transmembrane region" description="Helical" evidence="12">
    <location>
        <begin position="403"/>
        <end position="421"/>
    </location>
</feature>
<dbReference type="AlphaFoldDB" id="A0A3M9MK71"/>
<proteinExistence type="inferred from homology"/>
<dbReference type="RefSeq" id="WP_123127508.1">
    <property type="nucleotide sequence ID" value="NZ_RJJD01000008.1"/>
</dbReference>
<dbReference type="GO" id="GO:0006814">
    <property type="term" value="P:sodium ion transport"/>
    <property type="evidence" value="ECO:0007669"/>
    <property type="project" value="UniProtKB-KW"/>
</dbReference>
<dbReference type="PROSITE" id="PS50283">
    <property type="entry name" value="NA_SOLUT_SYMP_3"/>
    <property type="match status" value="1"/>
</dbReference>
<feature type="transmembrane region" description="Helical" evidence="12">
    <location>
        <begin position="151"/>
        <end position="171"/>
    </location>
</feature>
<dbReference type="Proteomes" id="UP000272117">
    <property type="component" value="Unassembled WGS sequence"/>
</dbReference>
<evidence type="ECO:0000256" key="10">
    <source>
        <dbReference type="ARBA" id="ARBA00023201"/>
    </source>
</evidence>
<dbReference type="OrthoDB" id="891563at2"/>
<dbReference type="InterPro" id="IPR001734">
    <property type="entry name" value="Na/solute_symporter"/>
</dbReference>
<feature type="transmembrane region" description="Helical" evidence="12">
    <location>
        <begin position="43"/>
        <end position="63"/>
    </location>
</feature>
<feature type="transmembrane region" description="Helical" evidence="12">
    <location>
        <begin position="6"/>
        <end position="23"/>
    </location>
</feature>
<gene>
    <name evidence="13" type="ORF">EFB08_13665</name>
</gene>
<feature type="transmembrane region" description="Helical" evidence="12">
    <location>
        <begin position="83"/>
        <end position="108"/>
    </location>
</feature>
<evidence type="ECO:0000256" key="5">
    <source>
        <dbReference type="ARBA" id="ARBA00022692"/>
    </source>
</evidence>
<keyword evidence="5 12" id="KW-0812">Transmembrane</keyword>
<protein>
    <submittedName>
        <fullName evidence="13">Sodium:solute symporter</fullName>
    </submittedName>
</protein>
<dbReference type="GO" id="GO:0015293">
    <property type="term" value="F:symporter activity"/>
    <property type="evidence" value="ECO:0007669"/>
    <property type="project" value="TreeGrafter"/>
</dbReference>
<evidence type="ECO:0000256" key="8">
    <source>
        <dbReference type="ARBA" id="ARBA00023065"/>
    </source>
</evidence>
<dbReference type="PANTHER" id="PTHR42985">
    <property type="entry name" value="SODIUM-COUPLED MONOCARBOXYLATE TRANSPORTER"/>
    <property type="match status" value="1"/>
</dbReference>
<comment type="caution">
    <text evidence="13">The sequence shown here is derived from an EMBL/GenBank/DDBJ whole genome shotgun (WGS) entry which is preliminary data.</text>
</comment>
<feature type="transmembrane region" description="Helical" evidence="12">
    <location>
        <begin position="120"/>
        <end position="139"/>
    </location>
</feature>
<evidence type="ECO:0000256" key="12">
    <source>
        <dbReference type="SAM" id="Phobius"/>
    </source>
</evidence>
<dbReference type="CDD" id="cd10326">
    <property type="entry name" value="SLC5sbd_NIS-like"/>
    <property type="match status" value="1"/>
</dbReference>
<evidence type="ECO:0000256" key="6">
    <source>
        <dbReference type="ARBA" id="ARBA00022989"/>
    </source>
</evidence>
<feature type="transmembrane region" description="Helical" evidence="12">
    <location>
        <begin position="272"/>
        <end position="296"/>
    </location>
</feature>
<keyword evidence="10" id="KW-0739">Sodium transport</keyword>
<evidence type="ECO:0000256" key="1">
    <source>
        <dbReference type="ARBA" id="ARBA00004651"/>
    </source>
</evidence>
<feature type="transmembrane region" description="Helical" evidence="12">
    <location>
        <begin position="233"/>
        <end position="251"/>
    </location>
</feature>
<feature type="transmembrane region" description="Helical" evidence="12">
    <location>
        <begin position="428"/>
        <end position="446"/>
    </location>
</feature>
<evidence type="ECO:0000256" key="4">
    <source>
        <dbReference type="ARBA" id="ARBA00022475"/>
    </source>
</evidence>
<keyword evidence="7" id="KW-0915">Sodium</keyword>
<accession>A0A3M9MK71</accession>
<dbReference type="InterPro" id="IPR051163">
    <property type="entry name" value="Sodium:Solute_Symporter_SSF"/>
</dbReference>
<feature type="transmembrane region" description="Helical" evidence="12">
    <location>
        <begin position="316"/>
        <end position="338"/>
    </location>
</feature>
<keyword evidence="9 12" id="KW-0472">Membrane</keyword>
<feature type="transmembrane region" description="Helical" evidence="12">
    <location>
        <begin position="183"/>
        <end position="201"/>
    </location>
</feature>
<reference evidence="13 14" key="1">
    <citation type="submission" date="2018-11" db="EMBL/GenBank/DDBJ databases">
        <title>Rufibacter latericius sp. nov., isolated from water in Baiyang Lake.</title>
        <authorList>
            <person name="Yang Y."/>
        </authorList>
    </citation>
    <scope>NUCLEOTIDE SEQUENCE [LARGE SCALE GENOMIC DNA]</scope>
    <source>
        <strain evidence="13 14">R-22-1c-1</strain>
    </source>
</reference>
<evidence type="ECO:0000313" key="14">
    <source>
        <dbReference type="Proteomes" id="UP000272117"/>
    </source>
</evidence>
<evidence type="ECO:0000256" key="7">
    <source>
        <dbReference type="ARBA" id="ARBA00023053"/>
    </source>
</evidence>
<comment type="subcellular location">
    <subcellularLocation>
        <location evidence="1">Cell membrane</location>
        <topology evidence="1">Multi-pass membrane protein</topology>
    </subcellularLocation>
</comment>
<keyword evidence="8" id="KW-0406">Ion transport</keyword>
<feature type="transmembrane region" description="Helical" evidence="12">
    <location>
        <begin position="452"/>
        <end position="474"/>
    </location>
</feature>
<keyword evidence="6 12" id="KW-1133">Transmembrane helix</keyword>
<keyword evidence="4" id="KW-1003">Cell membrane</keyword>
<dbReference type="GO" id="GO:0005886">
    <property type="term" value="C:plasma membrane"/>
    <property type="evidence" value="ECO:0007669"/>
    <property type="project" value="UniProtKB-SubCell"/>
</dbReference>
<evidence type="ECO:0000256" key="2">
    <source>
        <dbReference type="ARBA" id="ARBA00006434"/>
    </source>
</evidence>
<name>A0A3M9MK71_9BACT</name>
<evidence type="ECO:0000256" key="11">
    <source>
        <dbReference type="RuleBase" id="RU362091"/>
    </source>
</evidence>